<keyword evidence="4" id="KW-1185">Reference proteome</keyword>
<comment type="caution">
    <text evidence="3">The sequence shown here is derived from an EMBL/GenBank/DDBJ whole genome shotgun (WGS) entry which is preliminary data.</text>
</comment>
<evidence type="ECO:0000259" key="2">
    <source>
        <dbReference type="PROSITE" id="PS50142"/>
    </source>
</evidence>
<protein>
    <recommendedName>
        <fullName evidence="2">RNase III domain-containing protein</fullName>
    </recommendedName>
</protein>
<dbReference type="CDD" id="cd00593">
    <property type="entry name" value="RIBOc"/>
    <property type="match status" value="1"/>
</dbReference>
<dbReference type="PANTHER" id="PTHR11207">
    <property type="entry name" value="RIBONUCLEASE III"/>
    <property type="match status" value="1"/>
</dbReference>
<keyword evidence="1" id="KW-0694">RNA-binding</keyword>
<dbReference type="Gene3D" id="1.10.1520.10">
    <property type="entry name" value="Ribonuclease III domain"/>
    <property type="match status" value="2"/>
</dbReference>
<dbReference type="GO" id="GO:0003723">
    <property type="term" value="F:RNA binding"/>
    <property type="evidence" value="ECO:0007669"/>
    <property type="project" value="UniProtKB-KW"/>
</dbReference>
<dbReference type="Proteomes" id="UP001605036">
    <property type="component" value="Unassembled WGS sequence"/>
</dbReference>
<dbReference type="InterPro" id="IPR036389">
    <property type="entry name" value="RNase_III_sf"/>
</dbReference>
<dbReference type="AlphaFoldDB" id="A0ABD1ZI18"/>
<evidence type="ECO:0000256" key="1">
    <source>
        <dbReference type="ARBA" id="ARBA00022884"/>
    </source>
</evidence>
<evidence type="ECO:0000313" key="4">
    <source>
        <dbReference type="Proteomes" id="UP001605036"/>
    </source>
</evidence>
<dbReference type="PANTHER" id="PTHR11207:SF34">
    <property type="entry name" value="RIBONUCLEASE III DOMAIN-CONTAINING PROTEIN RNC1, CHLOROPLASTIC"/>
    <property type="match status" value="1"/>
</dbReference>
<dbReference type="EMBL" id="JBHFFA010000001">
    <property type="protein sequence ID" value="KAL2651033.1"/>
    <property type="molecule type" value="Genomic_DNA"/>
</dbReference>
<accession>A0ABD1ZI18</accession>
<gene>
    <name evidence="3" type="ORF">R1flu_019161</name>
</gene>
<dbReference type="SMART" id="SM00535">
    <property type="entry name" value="RIBOc"/>
    <property type="match status" value="1"/>
</dbReference>
<name>A0ABD1ZI18_9MARC</name>
<evidence type="ECO:0000313" key="3">
    <source>
        <dbReference type="EMBL" id="KAL2651033.1"/>
    </source>
</evidence>
<dbReference type="PROSITE" id="PS50142">
    <property type="entry name" value="RNASE_3_2"/>
    <property type="match status" value="1"/>
</dbReference>
<dbReference type="InterPro" id="IPR000999">
    <property type="entry name" value="RNase_III_dom"/>
</dbReference>
<sequence length="553" mass="63111">MAASRSLGIAYPSSSLLTSGSSSLETISRTECRVETGVRAVPVPRGIVLQAHHGLSSFEAFESSSDFSELSNLRRNGQGRVLGFGRKAAKICASVSGVGEAPKKVKQLILKPPLSDTNLAERILSSPQLQLKAFPLLSACLPIVNLNKLDQEWMDEYLLDAKDALGYSVEILEAPQDSPASHLDSLLFLSFQHKFSKRGRTKLVGIGHSRLAFLGQFVVEQALAELLLQMFPRERVGSLRERLFNVTNKKVLPKWFYTASLVEILFPPEETERLKRDEVQLASRSVFWALVAATYLCLGMPEVYRLLFDVFKIDLETPEAQPKPRVGLPDEDYLSPELDRKLTWREIAAYQAPEDSLFSCPRLFRACVPPGMHRFRGNEWEILSLPKVLEALDYPRPVQDRLPEFTEARNIELELGLQLCFLHPSKYKGDHPRFCFDRLEYVGQKIQDVILAEQLLMKHLDGPAVWLERKHRLQLMNRLCGRTLREKKLTWHIIYDDERKELFEKNRRLRNFATTSVHHSLHGLGYLVYGRGEVRRLMSKVFPVDHLIPPNYL</sequence>
<reference evidence="3 4" key="1">
    <citation type="submission" date="2024-09" db="EMBL/GenBank/DDBJ databases">
        <title>Chromosome-scale assembly of Riccia fluitans.</title>
        <authorList>
            <person name="Paukszto L."/>
            <person name="Sawicki J."/>
            <person name="Karawczyk K."/>
            <person name="Piernik-Szablinska J."/>
            <person name="Szczecinska M."/>
            <person name="Mazdziarz M."/>
        </authorList>
    </citation>
    <scope>NUCLEOTIDE SEQUENCE [LARGE SCALE GENOMIC DNA]</scope>
    <source>
        <strain evidence="3">Rf_01</strain>
        <tissue evidence="3">Aerial parts of the thallus</tissue>
    </source>
</reference>
<proteinExistence type="predicted"/>
<feature type="domain" description="RNase III" evidence="2">
    <location>
        <begin position="158"/>
        <end position="299"/>
    </location>
</feature>
<dbReference type="SUPFAM" id="SSF69065">
    <property type="entry name" value="RNase III domain-like"/>
    <property type="match status" value="2"/>
</dbReference>
<organism evidence="3 4">
    <name type="scientific">Riccia fluitans</name>
    <dbReference type="NCBI Taxonomy" id="41844"/>
    <lineage>
        <taxon>Eukaryota</taxon>
        <taxon>Viridiplantae</taxon>
        <taxon>Streptophyta</taxon>
        <taxon>Embryophyta</taxon>
        <taxon>Marchantiophyta</taxon>
        <taxon>Marchantiopsida</taxon>
        <taxon>Marchantiidae</taxon>
        <taxon>Marchantiales</taxon>
        <taxon>Ricciaceae</taxon>
        <taxon>Riccia</taxon>
    </lineage>
</organism>